<dbReference type="WBParaSite" id="ACAC_0000201401-mRNA-1">
    <property type="protein sequence ID" value="ACAC_0000201401-mRNA-1"/>
    <property type="gene ID" value="ACAC_0000201401"/>
</dbReference>
<reference evidence="2" key="2">
    <citation type="submission" date="2017-02" db="UniProtKB">
        <authorList>
            <consortium name="WormBaseParasite"/>
        </authorList>
    </citation>
    <scope>IDENTIFICATION</scope>
</reference>
<sequence length="76" mass="8772">MQQNVASDLIILRPQGNDDFHENEPFVHKEKDVRKTITIVIVVQFKFPSTFTHCRLCCTSHNDMPTLLCDAQENNV</sequence>
<proteinExistence type="predicted"/>
<keyword evidence="1" id="KW-1185">Reference proteome</keyword>
<dbReference type="Proteomes" id="UP000035642">
    <property type="component" value="Unassembled WGS sequence"/>
</dbReference>
<reference evidence="1" key="1">
    <citation type="submission" date="2012-09" db="EMBL/GenBank/DDBJ databases">
        <authorList>
            <person name="Martin A.A."/>
        </authorList>
    </citation>
    <scope>NUCLEOTIDE SEQUENCE</scope>
</reference>
<organism evidence="1 2">
    <name type="scientific">Angiostrongylus cantonensis</name>
    <name type="common">Rat lungworm</name>
    <dbReference type="NCBI Taxonomy" id="6313"/>
    <lineage>
        <taxon>Eukaryota</taxon>
        <taxon>Metazoa</taxon>
        <taxon>Ecdysozoa</taxon>
        <taxon>Nematoda</taxon>
        <taxon>Chromadorea</taxon>
        <taxon>Rhabditida</taxon>
        <taxon>Rhabditina</taxon>
        <taxon>Rhabditomorpha</taxon>
        <taxon>Strongyloidea</taxon>
        <taxon>Metastrongylidae</taxon>
        <taxon>Angiostrongylus</taxon>
    </lineage>
</organism>
<evidence type="ECO:0000313" key="1">
    <source>
        <dbReference type="Proteomes" id="UP000035642"/>
    </source>
</evidence>
<protein>
    <submittedName>
        <fullName evidence="2">Uncharacterized protein</fullName>
    </submittedName>
</protein>
<accession>A0A0K0CWY6</accession>
<dbReference type="AlphaFoldDB" id="A0A0K0CWY6"/>
<name>A0A0K0CWY6_ANGCA</name>
<evidence type="ECO:0000313" key="2">
    <source>
        <dbReference type="WBParaSite" id="ACAC_0000201401-mRNA-1"/>
    </source>
</evidence>